<proteinExistence type="predicted"/>
<organism evidence="1 2">
    <name type="scientific">Geodermatophilus siccatus</name>
    <dbReference type="NCBI Taxonomy" id="1137991"/>
    <lineage>
        <taxon>Bacteria</taxon>
        <taxon>Bacillati</taxon>
        <taxon>Actinomycetota</taxon>
        <taxon>Actinomycetes</taxon>
        <taxon>Geodermatophilales</taxon>
        <taxon>Geodermatophilaceae</taxon>
        <taxon>Geodermatophilus</taxon>
    </lineage>
</organism>
<dbReference type="RefSeq" id="WP_245700175.1">
    <property type="nucleotide sequence ID" value="NZ_FNHE01000003.1"/>
</dbReference>
<evidence type="ECO:0000313" key="2">
    <source>
        <dbReference type="Proteomes" id="UP000198680"/>
    </source>
</evidence>
<reference evidence="2" key="1">
    <citation type="submission" date="2016-10" db="EMBL/GenBank/DDBJ databases">
        <authorList>
            <person name="Varghese N."/>
            <person name="Submissions S."/>
        </authorList>
    </citation>
    <scope>NUCLEOTIDE SEQUENCE [LARGE SCALE GENOMIC DNA]</scope>
    <source>
        <strain evidence="2">DSM 45419</strain>
    </source>
</reference>
<evidence type="ECO:0000313" key="1">
    <source>
        <dbReference type="EMBL" id="SDM11366.1"/>
    </source>
</evidence>
<dbReference type="Proteomes" id="UP000198680">
    <property type="component" value="Unassembled WGS sequence"/>
</dbReference>
<gene>
    <name evidence="1" type="ORF">SAMN05660642_01710</name>
</gene>
<dbReference type="AlphaFoldDB" id="A0A1G9QK41"/>
<protein>
    <submittedName>
        <fullName evidence="1">Uncharacterized protein</fullName>
    </submittedName>
</protein>
<sequence length="145" mass="15673">MPSGLARGDDVDDLMAAAAPSHVPGWFTPDVALLELAVTALDLACPAGAGPLEYEGLRERYLPEVTFRGRVEHRNTQYALYAAACMHGGLQPDLLSDAGWWQTPLWQYAVFAVVIYSRAAAERLTVPVGEVARQIAARHGLELTA</sequence>
<dbReference type="EMBL" id="FNHE01000003">
    <property type="protein sequence ID" value="SDM11366.1"/>
    <property type="molecule type" value="Genomic_DNA"/>
</dbReference>
<accession>A0A1G9QK41</accession>
<keyword evidence="2" id="KW-1185">Reference proteome</keyword>
<name>A0A1G9QK41_9ACTN</name>